<gene>
    <name evidence="2" type="ORF">FORC53_1337</name>
</gene>
<proteinExistence type="predicted"/>
<keyword evidence="1" id="KW-0812">Transmembrane</keyword>
<feature type="transmembrane region" description="Helical" evidence="1">
    <location>
        <begin position="21"/>
        <end position="39"/>
    </location>
</feature>
<organism evidence="2 3">
    <name type="scientific">Vibrio vulnificus</name>
    <dbReference type="NCBI Taxonomy" id="672"/>
    <lineage>
        <taxon>Bacteria</taxon>
        <taxon>Pseudomonadati</taxon>
        <taxon>Pseudomonadota</taxon>
        <taxon>Gammaproteobacteria</taxon>
        <taxon>Vibrionales</taxon>
        <taxon>Vibrionaceae</taxon>
        <taxon>Vibrio</taxon>
    </lineage>
</organism>
<dbReference type="Proteomes" id="UP000263418">
    <property type="component" value="Chromosome 1"/>
</dbReference>
<sequence>MNILKILITSIAFPFLYARETLNAVTIPLLIFSLNWAVGLSLSKQMAEVGFLSYVIQFFAYSMLLTNCIFVVLGRKIPNFGHESLLYLKVLVLLVICAIASFVVRFVLLAVLVNVIGVSNEADLGSLQLVCEILAQALVFWAVLIVPHYIKTETSSFKQLFKKCKSNVLSLILISLGFQLVVYMFKAPFSAFESSVFLVIASLVTLLVHTMGCFLVAFSYLDVESNAKSRLG</sequence>
<protein>
    <submittedName>
        <fullName evidence="2">Uncharacterized protein</fullName>
    </submittedName>
</protein>
<reference evidence="2 3" key="1">
    <citation type="submission" date="2017-01" db="EMBL/GenBank/DDBJ databases">
        <title>Complete Genome Sequence of Vibrio vulnificus FORC_053.</title>
        <authorList>
            <consortium name="Food-borne Pathogen Omics Research Center"/>
            <person name="Chung H.Y."/>
            <person name="Na E.J."/>
            <person name="Song J.S."/>
            <person name="Kim H."/>
            <person name="Lee J.-H."/>
            <person name="Ryu S."/>
            <person name="Choi S.H."/>
        </authorList>
    </citation>
    <scope>NUCLEOTIDE SEQUENCE [LARGE SCALE GENOMIC DNA]</scope>
    <source>
        <strain evidence="2 3">FORC_053</strain>
    </source>
</reference>
<feature type="transmembrane region" description="Helical" evidence="1">
    <location>
        <begin position="86"/>
        <end position="113"/>
    </location>
</feature>
<feature type="transmembrane region" description="Helical" evidence="1">
    <location>
        <begin position="197"/>
        <end position="221"/>
    </location>
</feature>
<evidence type="ECO:0000256" key="1">
    <source>
        <dbReference type="SAM" id="Phobius"/>
    </source>
</evidence>
<feature type="transmembrane region" description="Helical" evidence="1">
    <location>
        <begin position="51"/>
        <end position="74"/>
    </location>
</feature>
<evidence type="ECO:0000313" key="3">
    <source>
        <dbReference type="Proteomes" id="UP000263418"/>
    </source>
</evidence>
<name>A0AAN1PNW9_VIBVL</name>
<accession>A0AAN1PNW9</accession>
<feature type="transmembrane region" description="Helical" evidence="1">
    <location>
        <begin position="125"/>
        <end position="146"/>
    </location>
</feature>
<dbReference type="EMBL" id="CP019290">
    <property type="protein sequence ID" value="AXX59676.1"/>
    <property type="molecule type" value="Genomic_DNA"/>
</dbReference>
<keyword evidence="1" id="KW-1133">Transmembrane helix</keyword>
<keyword evidence="1" id="KW-0472">Membrane</keyword>
<dbReference type="RefSeq" id="WP_118893626.1">
    <property type="nucleotide sequence ID" value="NZ_CP019290.1"/>
</dbReference>
<dbReference type="AlphaFoldDB" id="A0AAN1PNW9"/>
<evidence type="ECO:0000313" key="2">
    <source>
        <dbReference type="EMBL" id="AXX59676.1"/>
    </source>
</evidence>
<feature type="transmembrane region" description="Helical" evidence="1">
    <location>
        <begin position="167"/>
        <end position="185"/>
    </location>
</feature>